<evidence type="ECO:0000313" key="1">
    <source>
        <dbReference type="EMBL" id="CDG32707.1"/>
    </source>
</evidence>
<comment type="caution">
    <text evidence="1">The sequence shown here is derived from an EMBL/GenBank/DDBJ whole genome shotgun (WGS) entry which is preliminary data.</text>
</comment>
<accession>A0A7U7J056</accession>
<dbReference type="RefSeq" id="WP_043562088.1">
    <property type="nucleotide sequence ID" value="NZ_CBLY010000008.1"/>
</dbReference>
<name>A0A7U7J056_9PROT</name>
<dbReference type="EMBL" id="CBLY010000008">
    <property type="protein sequence ID" value="CDG32707.1"/>
    <property type="molecule type" value="Genomic_DNA"/>
</dbReference>
<dbReference type="Proteomes" id="UP000027590">
    <property type="component" value="Unassembled WGS sequence"/>
</dbReference>
<reference evidence="1 2" key="2">
    <citation type="journal article" date="2014" name="PLoS ONE">
        <title>Evolution of mitochondria reconstructed from the energy metabolism of living bacteria.</title>
        <authorList>
            <person name="Degli Esposti M."/>
            <person name="Chouaia B."/>
            <person name="Comandatore F."/>
            <person name="Crotti E."/>
            <person name="Sassera D."/>
            <person name="Lievens P.M."/>
            <person name="Daffonchio D."/>
            <person name="Bandi C."/>
        </authorList>
    </citation>
    <scope>NUCLEOTIDE SEQUENCE [LARGE SCALE GENOMIC DNA]</scope>
    <source>
        <strain evidence="2">AM169</strain>
    </source>
</reference>
<dbReference type="AlphaFoldDB" id="A0A7U7J056"/>
<proteinExistence type="predicted"/>
<reference evidence="1 2" key="1">
    <citation type="journal article" date="2014" name="Genome Biol. Evol.">
        <title>Acetic acid bacteria genomes reveal functional traits for adaptation to life in insect guts.</title>
        <authorList>
            <person name="Chouaia B."/>
            <person name="Gaiarsa S."/>
            <person name="Crotti E."/>
            <person name="Comandatore F."/>
            <person name="Degli Esposti M."/>
            <person name="Ricci I."/>
            <person name="Alma A."/>
            <person name="Favia G."/>
            <person name="Bandi C."/>
            <person name="Daffonchio D."/>
        </authorList>
    </citation>
    <scope>NUCLEOTIDE SEQUENCE [LARGE SCALE GENOMIC DNA]</scope>
    <source>
        <strain evidence="2">AM169</strain>
    </source>
</reference>
<organism evidence="1 2">
    <name type="scientific">Parasaccharibacter apium</name>
    <dbReference type="NCBI Taxonomy" id="1510841"/>
    <lineage>
        <taxon>Bacteria</taxon>
        <taxon>Pseudomonadati</taxon>
        <taxon>Pseudomonadota</taxon>
        <taxon>Alphaproteobacteria</taxon>
        <taxon>Acetobacterales</taxon>
        <taxon>Acetobacteraceae</taxon>
        <taxon>Parasaccharibacter</taxon>
    </lineage>
</organism>
<evidence type="ECO:0000313" key="2">
    <source>
        <dbReference type="Proteomes" id="UP000027590"/>
    </source>
</evidence>
<gene>
    <name evidence="1" type="ORF">SACS_1846</name>
</gene>
<sequence>MNPYFAGCFLLTMLAFLGGLIAYANRAGRNSARVRSSQQDAATAQATSKAARTMLEARTNGLRTRTQLLDTLEKGQF</sequence>
<protein>
    <submittedName>
        <fullName evidence="1">Uncharacterized protein</fullName>
    </submittedName>
</protein>